<name>A0A427B7D5_ENSVE</name>
<sequence length="130" mass="14385">MEENGLRSSPRLTPATLLLLLLVFCVTFLWWCWSSSFFYSSYFGPGLKAACDSGGRLASWNRSDPSPCVSWHGVVTCAGGRITRLVLEGLSTSPALTRLDQLRVLRLKSNRLSGPIPDFSSLSVFKDRNL</sequence>
<feature type="domain" description="Leucine-rich repeat-containing N-terminal plant-type" evidence="4">
    <location>
        <begin position="47"/>
        <end position="74"/>
    </location>
</feature>
<dbReference type="InterPro" id="IPR032675">
    <property type="entry name" value="LRR_dom_sf"/>
</dbReference>
<evidence type="ECO:0000313" key="6">
    <source>
        <dbReference type="Proteomes" id="UP000287651"/>
    </source>
</evidence>
<dbReference type="Gene3D" id="3.80.10.10">
    <property type="entry name" value="Ribonuclease Inhibitor"/>
    <property type="match status" value="1"/>
</dbReference>
<feature type="transmembrane region" description="Helical" evidence="3">
    <location>
        <begin position="12"/>
        <end position="33"/>
    </location>
</feature>
<evidence type="ECO:0000256" key="3">
    <source>
        <dbReference type="SAM" id="Phobius"/>
    </source>
</evidence>
<reference evidence="5 6" key="1">
    <citation type="journal article" date="2014" name="Agronomy (Basel)">
        <title>A Draft Genome Sequence for Ensete ventricosum, the Drought-Tolerant Tree Against Hunger.</title>
        <authorList>
            <person name="Harrison J."/>
            <person name="Moore K.A."/>
            <person name="Paszkiewicz K."/>
            <person name="Jones T."/>
            <person name="Grant M."/>
            <person name="Ambacheew D."/>
            <person name="Muzemil S."/>
            <person name="Studholme D.J."/>
        </authorList>
    </citation>
    <scope>NUCLEOTIDE SEQUENCE [LARGE SCALE GENOMIC DNA]</scope>
</reference>
<evidence type="ECO:0000256" key="1">
    <source>
        <dbReference type="ARBA" id="ARBA00022614"/>
    </source>
</evidence>
<protein>
    <recommendedName>
        <fullName evidence="4">Leucine-rich repeat-containing N-terminal plant-type domain-containing protein</fullName>
    </recommendedName>
</protein>
<comment type="caution">
    <text evidence="5">The sequence shown here is derived from an EMBL/GenBank/DDBJ whole genome shotgun (WGS) entry which is preliminary data.</text>
</comment>
<dbReference type="PANTHER" id="PTHR48007:SF9">
    <property type="entry name" value="PROTEIN KINASE DOMAIN-CONTAINING PROTEIN"/>
    <property type="match status" value="1"/>
</dbReference>
<dbReference type="InterPro" id="IPR046959">
    <property type="entry name" value="PRK1-6/SRF4-like"/>
</dbReference>
<dbReference type="AlphaFoldDB" id="A0A427B7D5"/>
<accession>A0A427B7D5</accession>
<evidence type="ECO:0000313" key="5">
    <source>
        <dbReference type="EMBL" id="RRT84378.1"/>
    </source>
</evidence>
<keyword evidence="1" id="KW-0433">Leucine-rich repeat</keyword>
<dbReference type="InterPro" id="IPR013210">
    <property type="entry name" value="LRR_N_plant-typ"/>
</dbReference>
<dbReference type="PANTHER" id="PTHR48007">
    <property type="entry name" value="LEUCINE-RICH REPEAT RECEPTOR-LIKE PROTEIN KINASE PXC1"/>
    <property type="match status" value="1"/>
</dbReference>
<organism evidence="5 6">
    <name type="scientific">Ensete ventricosum</name>
    <name type="common">Abyssinian banana</name>
    <name type="synonym">Musa ensete</name>
    <dbReference type="NCBI Taxonomy" id="4639"/>
    <lineage>
        <taxon>Eukaryota</taxon>
        <taxon>Viridiplantae</taxon>
        <taxon>Streptophyta</taxon>
        <taxon>Embryophyta</taxon>
        <taxon>Tracheophyta</taxon>
        <taxon>Spermatophyta</taxon>
        <taxon>Magnoliopsida</taxon>
        <taxon>Liliopsida</taxon>
        <taxon>Zingiberales</taxon>
        <taxon>Musaceae</taxon>
        <taxon>Ensete</taxon>
    </lineage>
</organism>
<evidence type="ECO:0000256" key="2">
    <source>
        <dbReference type="ARBA" id="ARBA00022737"/>
    </source>
</evidence>
<keyword evidence="2" id="KW-0677">Repeat</keyword>
<dbReference type="EMBL" id="AMZH03000317">
    <property type="protein sequence ID" value="RRT84378.1"/>
    <property type="molecule type" value="Genomic_DNA"/>
</dbReference>
<evidence type="ECO:0000259" key="4">
    <source>
        <dbReference type="Pfam" id="PF08263"/>
    </source>
</evidence>
<dbReference type="Proteomes" id="UP000287651">
    <property type="component" value="Unassembled WGS sequence"/>
</dbReference>
<dbReference type="Pfam" id="PF08263">
    <property type="entry name" value="LRRNT_2"/>
    <property type="match status" value="1"/>
</dbReference>
<proteinExistence type="predicted"/>
<gene>
    <name evidence="5" type="ORF">B296_00014761</name>
</gene>
<keyword evidence="3" id="KW-1133">Transmembrane helix</keyword>
<keyword evidence="3" id="KW-0812">Transmembrane</keyword>
<keyword evidence="3" id="KW-0472">Membrane</keyword>